<gene>
    <name evidence="1" type="ORF">KP014_15565</name>
    <name evidence="2" type="ORF">SAMN04487895_10381</name>
</gene>
<organism evidence="2 3">
    <name type="scientific">Paenibacillus sophorae</name>
    <dbReference type="NCBI Taxonomy" id="1333845"/>
    <lineage>
        <taxon>Bacteria</taxon>
        <taxon>Bacillati</taxon>
        <taxon>Bacillota</taxon>
        <taxon>Bacilli</taxon>
        <taxon>Bacillales</taxon>
        <taxon>Paenibacillaceae</taxon>
        <taxon>Paenibacillus</taxon>
    </lineage>
</organism>
<dbReference type="Proteomes" id="UP000683429">
    <property type="component" value="Chromosome"/>
</dbReference>
<proteinExistence type="predicted"/>
<dbReference type="EMBL" id="CP076607">
    <property type="protein sequence ID" value="QWU13417.1"/>
    <property type="molecule type" value="Genomic_DNA"/>
</dbReference>
<dbReference type="AlphaFoldDB" id="A0A1H8JMY3"/>
<evidence type="ECO:0000313" key="4">
    <source>
        <dbReference type="Proteomes" id="UP000683429"/>
    </source>
</evidence>
<dbReference type="OrthoDB" id="9906413at2"/>
<protein>
    <submittedName>
        <fullName evidence="2">Uncharacterized protein</fullName>
    </submittedName>
</protein>
<evidence type="ECO:0000313" key="1">
    <source>
        <dbReference type="EMBL" id="QWU13417.1"/>
    </source>
</evidence>
<keyword evidence="4" id="KW-1185">Reference proteome</keyword>
<evidence type="ECO:0000313" key="3">
    <source>
        <dbReference type="Proteomes" id="UP000198809"/>
    </source>
</evidence>
<reference evidence="2 3" key="1">
    <citation type="submission" date="2016-10" db="EMBL/GenBank/DDBJ databases">
        <authorList>
            <person name="de Groot N.N."/>
        </authorList>
    </citation>
    <scope>NUCLEOTIDE SEQUENCE [LARGE SCALE GENOMIC DNA]</scope>
    <source>
        <strain evidence="2 3">CGMCC 1.10238</strain>
    </source>
</reference>
<dbReference type="STRING" id="1333845.SAMN04487895_10381"/>
<evidence type="ECO:0000313" key="2">
    <source>
        <dbReference type="EMBL" id="SEN81905.1"/>
    </source>
</evidence>
<dbReference type="RefSeq" id="WP_036600950.1">
    <property type="nucleotide sequence ID" value="NZ_CP076607.1"/>
</dbReference>
<dbReference type="Proteomes" id="UP000198809">
    <property type="component" value="Unassembled WGS sequence"/>
</dbReference>
<accession>A0A1H8JMY3</accession>
<dbReference type="EMBL" id="FODH01000003">
    <property type="protein sequence ID" value="SEN81905.1"/>
    <property type="molecule type" value="Genomic_DNA"/>
</dbReference>
<reference evidence="1 4" key="2">
    <citation type="submission" date="2021-06" db="EMBL/GenBank/DDBJ databases">
        <title>Whole genome sequence of Paenibacillus sophorae DSM23020 for comparative genomics.</title>
        <authorList>
            <person name="Kim M.-J."/>
            <person name="Lee G."/>
            <person name="Shin J.-H."/>
        </authorList>
    </citation>
    <scope>NUCLEOTIDE SEQUENCE [LARGE SCALE GENOMIC DNA]</scope>
    <source>
        <strain evidence="1 4">DSM 23020</strain>
    </source>
</reference>
<name>A0A1H8JMY3_9BACL</name>
<sequence>MNNNVLDFAKGSRRKRAKEAINIKLYQVTEKELDELADMIEKSSQTVLETSGMYKELASNYESIENSLLDSIKTIKSVAESYKDAYEDAHQAWTRNQDIADILIDIITTNNMEEKIIELVKEEMELERTEDFPCHAEESYNELIHELEHRFDFLKDVK</sequence>